<proteinExistence type="predicted"/>
<evidence type="ECO:0000313" key="2">
    <source>
        <dbReference type="EMBL" id="KAF2590022.1"/>
    </source>
</evidence>
<dbReference type="GO" id="GO:0000398">
    <property type="term" value="P:mRNA splicing, via spliceosome"/>
    <property type="evidence" value="ECO:0007669"/>
    <property type="project" value="InterPro"/>
</dbReference>
<reference evidence="2" key="1">
    <citation type="submission" date="2019-12" db="EMBL/GenBank/DDBJ databases">
        <title>Genome sequencing and annotation of Brassica cretica.</title>
        <authorList>
            <person name="Studholme D.J."/>
            <person name="Sarris P.F."/>
        </authorList>
    </citation>
    <scope>NUCLEOTIDE SEQUENCE</scope>
    <source>
        <strain evidence="2">PFS-102/07</strain>
        <tissue evidence="2">Leaf</tissue>
    </source>
</reference>
<dbReference type="SUPFAM" id="SSF50978">
    <property type="entry name" value="WD40 repeat-like"/>
    <property type="match status" value="1"/>
</dbReference>
<gene>
    <name evidence="2" type="ORF">F2Q70_00039918</name>
</gene>
<sequence length="261" mass="29012">MNSIWVRLIQSLLWIITEGLSCQGDDKSLRVWEFGIPVVIKYISEPHMHSMPAVSVHPSGNWLAAQSLNTQILIYGTRERFQLNKKKRFAGHIVAEGLSRQGDDKSLRVWEFGIPVVIKYISEPHVHSMPAVSVHPSGNWLAAQSLNNQILIYGTREMFQLSKKKRFAGHIVAGFGTGRAVTSSGHLNVTMEYALELNGILWNRVKSLSKKKRFAGHIVAGFGTGRAVTSSGHLNVTMEYALELNGILWNRVKSVLVVGTA</sequence>
<dbReference type="GO" id="GO:0003729">
    <property type="term" value="F:mRNA binding"/>
    <property type="evidence" value="ECO:0007669"/>
    <property type="project" value="TreeGrafter"/>
</dbReference>
<keyword evidence="1" id="KW-0732">Signal</keyword>
<dbReference type="PANTHER" id="PTHR43979">
    <property type="entry name" value="PRE-MRNA-PROCESSING FACTOR 17"/>
    <property type="match status" value="1"/>
</dbReference>
<dbReference type="InterPro" id="IPR015943">
    <property type="entry name" value="WD40/YVTN_repeat-like_dom_sf"/>
</dbReference>
<dbReference type="EMBL" id="QGKY02000190">
    <property type="protein sequence ID" value="KAF2590022.1"/>
    <property type="molecule type" value="Genomic_DNA"/>
</dbReference>
<dbReference type="InterPro" id="IPR036322">
    <property type="entry name" value="WD40_repeat_dom_sf"/>
</dbReference>
<dbReference type="InterPro" id="IPR032847">
    <property type="entry name" value="PRPF17"/>
</dbReference>
<feature type="chain" id="PRO_5035843006" evidence="1">
    <location>
        <begin position="20"/>
        <end position="261"/>
    </location>
</feature>
<comment type="caution">
    <text evidence="2">The sequence shown here is derived from an EMBL/GenBank/DDBJ whole genome shotgun (WGS) entry which is preliminary data.</text>
</comment>
<dbReference type="PANTHER" id="PTHR43979:SF1">
    <property type="entry name" value="PRE-MRNA-PROCESSING FACTOR 17"/>
    <property type="match status" value="1"/>
</dbReference>
<evidence type="ECO:0000256" key="1">
    <source>
        <dbReference type="SAM" id="SignalP"/>
    </source>
</evidence>
<organism evidence="2">
    <name type="scientific">Brassica cretica</name>
    <name type="common">Mustard</name>
    <dbReference type="NCBI Taxonomy" id="69181"/>
    <lineage>
        <taxon>Eukaryota</taxon>
        <taxon>Viridiplantae</taxon>
        <taxon>Streptophyta</taxon>
        <taxon>Embryophyta</taxon>
        <taxon>Tracheophyta</taxon>
        <taxon>Spermatophyta</taxon>
        <taxon>Magnoliopsida</taxon>
        <taxon>eudicotyledons</taxon>
        <taxon>Gunneridae</taxon>
        <taxon>Pentapetalae</taxon>
        <taxon>rosids</taxon>
        <taxon>malvids</taxon>
        <taxon>Brassicales</taxon>
        <taxon>Brassicaceae</taxon>
        <taxon>Brassiceae</taxon>
        <taxon>Brassica</taxon>
    </lineage>
</organism>
<dbReference type="AlphaFoldDB" id="A0A8S9K7D2"/>
<dbReference type="GO" id="GO:0071013">
    <property type="term" value="C:catalytic step 2 spliceosome"/>
    <property type="evidence" value="ECO:0007669"/>
    <property type="project" value="InterPro"/>
</dbReference>
<feature type="signal peptide" evidence="1">
    <location>
        <begin position="1"/>
        <end position="19"/>
    </location>
</feature>
<accession>A0A8S9K7D2</accession>
<dbReference type="Gene3D" id="2.130.10.10">
    <property type="entry name" value="YVTN repeat-like/Quinoprotein amine dehydrogenase"/>
    <property type="match status" value="2"/>
</dbReference>
<name>A0A8S9K7D2_BRACR</name>
<protein>
    <submittedName>
        <fullName evidence="2">Uncharacterized protein</fullName>
    </submittedName>
</protein>